<dbReference type="AlphaFoldDB" id="A0A8C3C8K5"/>
<reference evidence="2" key="3">
    <citation type="submission" date="2025-09" db="UniProtKB">
        <authorList>
            <consortium name="Ensembl"/>
        </authorList>
    </citation>
    <scope>IDENTIFICATION</scope>
</reference>
<evidence type="ECO:0000313" key="3">
    <source>
        <dbReference type="Proteomes" id="UP000694556"/>
    </source>
</evidence>
<feature type="region of interest" description="Disordered" evidence="1">
    <location>
        <begin position="1"/>
        <end position="51"/>
    </location>
</feature>
<organism evidence="2 3">
    <name type="scientific">Cairina moschata</name>
    <name type="common">Muscovy duck</name>
    <dbReference type="NCBI Taxonomy" id="8855"/>
    <lineage>
        <taxon>Eukaryota</taxon>
        <taxon>Metazoa</taxon>
        <taxon>Chordata</taxon>
        <taxon>Craniata</taxon>
        <taxon>Vertebrata</taxon>
        <taxon>Euteleostomi</taxon>
        <taxon>Archelosauria</taxon>
        <taxon>Archosauria</taxon>
        <taxon>Dinosauria</taxon>
        <taxon>Saurischia</taxon>
        <taxon>Theropoda</taxon>
        <taxon>Coelurosauria</taxon>
        <taxon>Aves</taxon>
        <taxon>Neognathae</taxon>
        <taxon>Galloanserae</taxon>
        <taxon>Anseriformes</taxon>
        <taxon>Anatidae</taxon>
        <taxon>Anatinae</taxon>
        <taxon>Cairina</taxon>
    </lineage>
</organism>
<accession>A0A8C3C8K5</accession>
<evidence type="ECO:0000256" key="1">
    <source>
        <dbReference type="SAM" id="MobiDB-lite"/>
    </source>
</evidence>
<reference evidence="2" key="1">
    <citation type="submission" date="2018-09" db="EMBL/GenBank/DDBJ databases">
        <title>Common duck and Muscovy duck high density SNP chip.</title>
        <authorList>
            <person name="Vignal A."/>
            <person name="Thebault N."/>
            <person name="Warren W.C."/>
        </authorList>
    </citation>
    <scope>NUCLEOTIDE SEQUENCE [LARGE SCALE GENOMIC DNA]</scope>
</reference>
<sequence length="90" mass="9732">MGPPGQALGEPGQGAGCWPPQPQLGAPALRPSQHSLQARRDCPMTSRNKMKSNTPACRAAFASSKTNCWLESESVGNFSQCFSHFFFFSL</sequence>
<reference evidence="2" key="2">
    <citation type="submission" date="2025-08" db="UniProtKB">
        <authorList>
            <consortium name="Ensembl"/>
        </authorList>
    </citation>
    <scope>IDENTIFICATION</scope>
</reference>
<protein>
    <submittedName>
        <fullName evidence="2">Uncharacterized protein</fullName>
    </submittedName>
</protein>
<keyword evidence="3" id="KW-1185">Reference proteome</keyword>
<name>A0A8C3C8K5_CAIMO</name>
<evidence type="ECO:0000313" key="2">
    <source>
        <dbReference type="Ensembl" id="ENSCMMP00000017067.1"/>
    </source>
</evidence>
<proteinExistence type="predicted"/>
<dbReference type="Proteomes" id="UP000694556">
    <property type="component" value="Chromosome 14"/>
</dbReference>
<dbReference type="Ensembl" id="ENSCMMT00000018778.1">
    <property type="protein sequence ID" value="ENSCMMP00000017067.1"/>
    <property type="gene ID" value="ENSCMMG00000010876.1"/>
</dbReference>